<dbReference type="InterPro" id="IPR009014">
    <property type="entry name" value="Transketo_C/PFOR_II"/>
</dbReference>
<dbReference type="PROSITE" id="PS00198">
    <property type="entry name" value="4FE4S_FER_1"/>
    <property type="match status" value="1"/>
</dbReference>
<feature type="domain" description="4Fe-4S ferredoxin-type" evidence="12">
    <location>
        <begin position="735"/>
        <end position="755"/>
    </location>
</feature>
<feature type="binding site" evidence="11">
    <location>
        <position position="693"/>
    </location>
    <ligand>
        <name>[4Fe-4S] cluster</name>
        <dbReference type="ChEBI" id="CHEBI:49883"/>
        <label>1</label>
    </ligand>
</feature>
<keyword evidence="14" id="KW-1185">Reference proteome</keyword>
<feature type="binding site" evidence="11">
    <location>
        <position position="750"/>
    </location>
    <ligand>
        <name>[4Fe-4S] cluster</name>
        <dbReference type="ChEBI" id="CHEBI:49883"/>
        <label>2</label>
    </ligand>
</feature>
<keyword evidence="3 11" id="KW-0004">4Fe-4S</keyword>
<sequence>MAREKKFLTCDGNQAAAHISYMFSEVAAIYPITPSSTMAEYVDEWAAAGRKNIFGETVLVQEMQSEGGAAGAVHGSLQAGALTSTYTASQGLLLMIPNMYKIAGEFLPCVFHVSARTLASHALSIFGDHQDVMAVRQTGFAMLAEGSVQEVMDLAGVAHLATIKSRVPFVSFFDGFRTSHEIQKIEKLDNEDLAPLIDQKALAEFRARALNPMNPVARGMAENPDHFFQHREAGNRFYDEVPAIVEEYMEEIYKLTGRKYGLFNYYGAEDADRVIIAMGSVTEAAREAIDYLVANGEKVGMVAVHLYRPFSAKHFLAAVPKTVKRIAVLDRTKEPGANGEPLYLDVKDCFYGRENAPIIVGGRYGLSSKDTTPAQIISVFENLALNEPKNHFTVGIVDDVTFTSLPMKEEIALGGEGMFEAKFYGLGADGTVGANKNSVKIIGDNTDKYCQAYFSYDSKKSGGFTCSHLRFGDHPIRSTYLVNTPNFVACHVQAYLHMYDVTRGLRKNGSFLLNTIWEGDDLVRNLPVKVKKYFAKNNITVYYMNATEIAQQIGLGNRTNTILQSAFFRITGVIPVDLAVEQMKKFIVKSYGRKGEDVVNKNYAAVDRGGEYKQLTVDPAWADLPDDPRATNSDPAFINEVVRTINAQDGDQLPVSAFKGREDGTWMQGTAYYEKRGVATFVPEWNMDNCIQCNQCAYVCPHAAIRPFVLDEEEQKGANFPQLKAQGKTFAGMNFRIQVDVLDCTGCSNCVDVCPGKKGEKALGMKHLETQMDQVPNWNYCVDHVKTKQHLVDTKANAKNSQFATPLFEFSGACAGCGETPYVKLVTQLYGDREMVANATGCSSIYSGSVPSTPYTKNDMGRGPAWANSLFEDFCEFGLGMELANEKMRERIVKLFKQAIENEYTPAEAKELMQAWIDNMFDADKTKELAPQLEVMIDRGIKEADCSVCKELKGLTQYLIKRSQWIIGGDGASYDIGYGGLDHVIASGKDVNILVLDTEVYSNTGGQSSKSTPVGAIAKFAAAGKRVRKKDLGLMATTYGYVYVAQIAMGADQAQTLRAIREAEAYPGPSLIIAYSPCINHGLKAGMGKSQTEEKQAVACGYWQLWRYNPQLEAEGKNPFILDSKAPNFDEFQNFLKGEVRYASVMKQYPAEAAELFKAAEENARWRYRNYQRMASNEFWALGQ</sequence>
<evidence type="ECO:0000256" key="10">
    <source>
        <dbReference type="PIRSR" id="PIRSR000159-2"/>
    </source>
</evidence>
<dbReference type="FunFam" id="4.10.780.10:FF:000002">
    <property type="entry name" value="Pyruvate:ferredoxin (Flavodoxin) oxidoreductase"/>
    <property type="match status" value="1"/>
</dbReference>
<dbReference type="Gene3D" id="3.40.50.920">
    <property type="match status" value="1"/>
</dbReference>
<feature type="binding site" evidence="11">
    <location>
        <position position="696"/>
    </location>
    <ligand>
        <name>[4Fe-4S] cluster</name>
        <dbReference type="ChEBI" id="CHEBI:49883"/>
        <label>1</label>
    </ligand>
</feature>
<dbReference type="SUPFAM" id="SSF52518">
    <property type="entry name" value="Thiamin diphosphate-binding fold (THDP-binding)"/>
    <property type="match status" value="2"/>
</dbReference>
<evidence type="ECO:0000256" key="4">
    <source>
        <dbReference type="ARBA" id="ARBA00022723"/>
    </source>
</evidence>
<dbReference type="FunFam" id="3.40.50.970:FF:000041">
    <property type="entry name" value="Pyruvate:ferredoxin (Flavodoxin) oxidoreductase"/>
    <property type="match status" value="1"/>
</dbReference>
<dbReference type="GO" id="GO:0006979">
    <property type="term" value="P:response to oxidative stress"/>
    <property type="evidence" value="ECO:0007669"/>
    <property type="project" value="TreeGrafter"/>
</dbReference>
<dbReference type="SUPFAM" id="SSF54862">
    <property type="entry name" value="4Fe-4S ferredoxins"/>
    <property type="match status" value="1"/>
</dbReference>
<dbReference type="EMBL" id="AYYD01001282">
    <property type="protein sequence ID" value="ETK07455.1"/>
    <property type="molecule type" value="Genomic_DNA"/>
</dbReference>
<dbReference type="GO" id="GO:0051539">
    <property type="term" value="F:4 iron, 4 sulfur cluster binding"/>
    <property type="evidence" value="ECO:0007669"/>
    <property type="project" value="UniProtKB-KW"/>
</dbReference>
<dbReference type="InterPro" id="IPR050722">
    <property type="entry name" value="Pyruvate:ferred/Flavod_OxRd"/>
</dbReference>
<feature type="site" description="Important for catalytic activity" evidence="10">
    <location>
        <position position="66"/>
    </location>
</feature>
<keyword evidence="6 9" id="KW-0560">Oxidoreductase</keyword>
<keyword evidence="5 9" id="KW-0249">Electron transport</keyword>
<proteinExistence type="inferred from homology"/>
<evidence type="ECO:0000313" key="14">
    <source>
        <dbReference type="Proteomes" id="UP000018874"/>
    </source>
</evidence>
<feature type="binding site" evidence="11">
    <location>
        <position position="690"/>
    </location>
    <ligand>
        <name>[4Fe-4S] cluster</name>
        <dbReference type="ChEBI" id="CHEBI:49883"/>
        <label>1</label>
    </ligand>
</feature>
<feature type="site" description="Important for catalytic activity" evidence="10">
    <location>
        <position position="1003"/>
    </location>
</feature>
<dbReference type="GO" id="GO:0005506">
    <property type="term" value="F:iron ion binding"/>
    <property type="evidence" value="ECO:0007669"/>
    <property type="project" value="InterPro"/>
</dbReference>
<dbReference type="Pfam" id="PF17147">
    <property type="entry name" value="PFOR_II"/>
    <property type="match status" value="1"/>
</dbReference>
<dbReference type="GO" id="GO:0030976">
    <property type="term" value="F:thiamine pyrophosphate binding"/>
    <property type="evidence" value="ECO:0007669"/>
    <property type="project" value="InterPro"/>
</dbReference>
<feature type="binding site" evidence="11">
    <location>
        <position position="1078"/>
    </location>
    <ligand>
        <name>[4Fe-4S] cluster</name>
        <dbReference type="ChEBI" id="CHEBI:49883"/>
        <label>3</label>
    </ligand>
</feature>
<dbReference type="FunFam" id="3.40.50.970:FF:000012">
    <property type="entry name" value="Pyruvate:ferredoxin (Flavodoxin) oxidoreductase"/>
    <property type="match status" value="1"/>
</dbReference>
<dbReference type="GO" id="GO:0044281">
    <property type="term" value="P:small molecule metabolic process"/>
    <property type="evidence" value="ECO:0007669"/>
    <property type="project" value="UniProtKB-ARBA"/>
</dbReference>
<feature type="binding site" evidence="11">
    <location>
        <position position="842"/>
    </location>
    <ligand>
        <name>[4Fe-4S] cluster</name>
        <dbReference type="ChEBI" id="CHEBI:49883"/>
        <label>3</label>
    </ligand>
</feature>
<comment type="similarity">
    <text evidence="1 9">Belongs to the pyruvate:ferredoxin/flavodoxin oxidoreductase family.</text>
</comment>
<dbReference type="Pfam" id="PF01558">
    <property type="entry name" value="POR"/>
    <property type="match status" value="1"/>
</dbReference>
<dbReference type="InterPro" id="IPR002869">
    <property type="entry name" value="Pyrv_flavodox_OxRed_cen"/>
</dbReference>
<keyword evidence="4 11" id="KW-0479">Metal-binding</keyword>
<dbReference type="GO" id="GO:0022900">
    <property type="term" value="P:electron transport chain"/>
    <property type="evidence" value="ECO:0007669"/>
    <property type="project" value="InterPro"/>
</dbReference>
<evidence type="ECO:0000313" key="13">
    <source>
        <dbReference type="EMBL" id="ETK07455.1"/>
    </source>
</evidence>
<dbReference type="Pfam" id="PF12838">
    <property type="entry name" value="Fer4_7"/>
    <property type="match status" value="1"/>
</dbReference>
<comment type="cofactor">
    <cofactor evidence="11">
        <name>[4Fe-4S] cluster</name>
        <dbReference type="ChEBI" id="CHEBI:49883"/>
    </cofactor>
    <text evidence="11">Binds 3 [4Fe-4S] clusters per subunit.</text>
</comment>
<protein>
    <submittedName>
        <fullName evidence="13">Pyruvate-flavodoxin oxidoreductase</fullName>
    </submittedName>
</protein>
<feature type="binding site" evidence="11">
    <location>
        <position position="814"/>
    </location>
    <ligand>
        <name>[4Fe-4S] cluster</name>
        <dbReference type="ChEBI" id="CHEBI:49883"/>
        <label>3</label>
    </ligand>
</feature>
<dbReference type="FunFam" id="3.40.50.920:FF:000007">
    <property type="entry name" value="Pyruvate:ferredoxin (Flavodoxin) oxidoreductase"/>
    <property type="match status" value="1"/>
</dbReference>
<dbReference type="PATRIC" id="fig|1411021.3.peg.2383"/>
<evidence type="ECO:0000256" key="5">
    <source>
        <dbReference type="ARBA" id="ARBA00022982"/>
    </source>
</evidence>
<dbReference type="FunFam" id="3.40.920.10:FF:000001">
    <property type="entry name" value="Pyruvate:ferredoxin (Flavodoxin) oxidoreductase"/>
    <property type="match status" value="1"/>
</dbReference>
<dbReference type="InterPro" id="IPR011766">
    <property type="entry name" value="TPP_enzyme_TPP-bd"/>
</dbReference>
<feature type="binding site" evidence="11">
    <location>
        <position position="754"/>
    </location>
    <ligand>
        <name>[4Fe-4S] cluster</name>
        <dbReference type="ChEBI" id="CHEBI:49883"/>
        <label>1</label>
    </ligand>
</feature>
<dbReference type="Gene3D" id="3.30.70.20">
    <property type="match status" value="1"/>
</dbReference>
<reference evidence="13 14" key="1">
    <citation type="submission" date="2013-11" db="EMBL/GenBank/DDBJ databases">
        <title>Single cell genomics of uncultured Tannerella BU063 (oral taxon 286).</title>
        <authorList>
            <person name="Beall C.J."/>
            <person name="Campbell A.G."/>
            <person name="Griffen A.L."/>
            <person name="Podar M."/>
            <person name="Leys E.J."/>
        </authorList>
    </citation>
    <scope>NUCLEOTIDE SEQUENCE [LARGE SCALE GENOMIC DNA]</scope>
    <source>
        <strain evidence="13">Cell 6/7/9</strain>
    </source>
</reference>
<dbReference type="Pfam" id="PF10371">
    <property type="entry name" value="EKR"/>
    <property type="match status" value="1"/>
</dbReference>
<dbReference type="FunFam" id="3.30.70.20:FF:000022">
    <property type="entry name" value="Pyruvate:ferredoxin (Flavodoxin) oxidoreductase"/>
    <property type="match status" value="1"/>
</dbReference>
<dbReference type="NCBIfam" id="TIGR02176">
    <property type="entry name" value="pyruv_ox_red"/>
    <property type="match status" value="1"/>
</dbReference>
<keyword evidence="2 9" id="KW-0813">Transport</keyword>
<dbReference type="Gene3D" id="4.10.780.10">
    <property type="entry name" value="Pyruvate-flavodoxin oxidoreductase, EKR domain"/>
    <property type="match status" value="1"/>
</dbReference>
<dbReference type="AlphaFoldDB" id="W2CJY8"/>
<dbReference type="InterPro" id="IPR011895">
    <property type="entry name" value="Pyrv_flavodox_OxRed"/>
</dbReference>
<dbReference type="InterPro" id="IPR037112">
    <property type="entry name" value="Pyrv-flavodox_OxR_EKR_sf"/>
</dbReference>
<evidence type="ECO:0000256" key="3">
    <source>
        <dbReference type="ARBA" id="ARBA00022485"/>
    </source>
</evidence>
<keyword evidence="13" id="KW-0670">Pyruvate</keyword>
<evidence type="ECO:0000256" key="9">
    <source>
        <dbReference type="PIRNR" id="PIRNR000159"/>
    </source>
</evidence>
<comment type="caution">
    <text evidence="13">The sequence shown here is derived from an EMBL/GenBank/DDBJ whole genome shotgun (WGS) entry which is preliminary data.</text>
</comment>
<dbReference type="Gene3D" id="3.40.50.970">
    <property type="match status" value="2"/>
</dbReference>
<evidence type="ECO:0000259" key="12">
    <source>
        <dbReference type="PROSITE" id="PS51379"/>
    </source>
</evidence>
<evidence type="ECO:0000256" key="8">
    <source>
        <dbReference type="ARBA" id="ARBA00023014"/>
    </source>
</evidence>
<dbReference type="InterPro" id="IPR017900">
    <property type="entry name" value="4Fe4S_Fe_S_CS"/>
</dbReference>
<dbReference type="Pfam" id="PF02775">
    <property type="entry name" value="TPP_enzyme_C"/>
    <property type="match status" value="1"/>
</dbReference>
<feature type="site" description="Important for catalytic activity" evidence="10">
    <location>
        <position position="33"/>
    </location>
</feature>
<evidence type="ECO:0000256" key="7">
    <source>
        <dbReference type="ARBA" id="ARBA00023004"/>
    </source>
</evidence>
<dbReference type="PIRSF" id="PIRSF000159">
    <property type="entry name" value="NifJ"/>
    <property type="match status" value="1"/>
</dbReference>
<dbReference type="InterPro" id="IPR019752">
    <property type="entry name" value="Pyrv/ketoisovalerate_OxRed_cat"/>
</dbReference>
<dbReference type="PANTHER" id="PTHR32154">
    <property type="entry name" value="PYRUVATE-FLAVODOXIN OXIDOREDUCTASE-RELATED"/>
    <property type="match status" value="1"/>
</dbReference>
<dbReference type="PANTHER" id="PTHR32154:SF0">
    <property type="entry name" value="PYRUVATE-FLAVODOXIN OXIDOREDUCTASE-RELATED"/>
    <property type="match status" value="1"/>
</dbReference>
<evidence type="ECO:0000256" key="11">
    <source>
        <dbReference type="PIRSR" id="PIRSR000159-50"/>
    </source>
</evidence>
<dbReference type="CDD" id="cd03377">
    <property type="entry name" value="TPP_PFOR_PNO"/>
    <property type="match status" value="1"/>
</dbReference>
<dbReference type="PROSITE" id="PS51379">
    <property type="entry name" value="4FE4S_FER_2"/>
    <property type="match status" value="2"/>
</dbReference>
<evidence type="ECO:0000256" key="2">
    <source>
        <dbReference type="ARBA" id="ARBA00022448"/>
    </source>
</evidence>
<dbReference type="CDD" id="cd07034">
    <property type="entry name" value="TPP_PYR_PFOR_IOR-alpha_like"/>
    <property type="match status" value="1"/>
</dbReference>
<organism evidence="13 14">
    <name type="scientific">Tannerella sp. oral taxon BU063 isolate Cell 6/7/9</name>
    <dbReference type="NCBI Taxonomy" id="1411021"/>
    <lineage>
        <taxon>Bacteria</taxon>
        <taxon>Pseudomonadati</taxon>
        <taxon>Bacteroidota</taxon>
        <taxon>Bacteroidia</taxon>
        <taxon>Bacteroidales</taxon>
        <taxon>Tannerellaceae</taxon>
        <taxon>Tannerella</taxon>
    </lineage>
</organism>
<dbReference type="SMART" id="SM00890">
    <property type="entry name" value="EKR"/>
    <property type="match status" value="1"/>
</dbReference>
<feature type="binding site" evidence="11">
    <location>
        <position position="747"/>
    </location>
    <ligand>
        <name>[4Fe-4S] cluster</name>
        <dbReference type="ChEBI" id="CHEBI:49883"/>
        <label>2</label>
    </ligand>
</feature>
<name>W2CJY8_9BACT</name>
<dbReference type="InterPro" id="IPR019456">
    <property type="entry name" value="Pyrv-flavodox_OxRtase_EKR"/>
</dbReference>
<dbReference type="InterPro" id="IPR029061">
    <property type="entry name" value="THDP-binding"/>
</dbReference>
<dbReference type="Proteomes" id="UP000018874">
    <property type="component" value="Unassembled WGS sequence"/>
</dbReference>
<evidence type="ECO:0000256" key="1">
    <source>
        <dbReference type="ARBA" id="ARBA00009032"/>
    </source>
</evidence>
<keyword evidence="8 11" id="KW-0411">Iron-sulfur</keyword>
<dbReference type="Pfam" id="PF01855">
    <property type="entry name" value="POR_N"/>
    <property type="match status" value="1"/>
</dbReference>
<gene>
    <name evidence="13" type="ORF">T231_16980</name>
</gene>
<feature type="binding site" evidence="11">
    <location>
        <position position="817"/>
    </location>
    <ligand>
        <name>[4Fe-4S] cluster</name>
        <dbReference type="ChEBI" id="CHEBI:49883"/>
        <label>3</label>
    </ligand>
</feature>
<dbReference type="Gene3D" id="3.40.920.10">
    <property type="entry name" value="Pyruvate-ferredoxin oxidoreductase, PFOR, domain III"/>
    <property type="match status" value="1"/>
</dbReference>
<accession>W2CJY8</accession>
<dbReference type="SUPFAM" id="SSF52922">
    <property type="entry name" value="TK C-terminal domain-like"/>
    <property type="match status" value="1"/>
</dbReference>
<dbReference type="InterPro" id="IPR002880">
    <property type="entry name" value="Pyrv_Fd/Flavodoxin_OxRdtase_N"/>
</dbReference>
<feature type="site" description="Important for catalytic activity" evidence="10">
    <location>
        <position position="116"/>
    </location>
</feature>
<dbReference type="InterPro" id="IPR017896">
    <property type="entry name" value="4Fe4S_Fe-S-bd"/>
</dbReference>
<keyword evidence="7 11" id="KW-0408">Iron</keyword>
<feature type="binding site" evidence="11">
    <location>
        <position position="744"/>
    </location>
    <ligand>
        <name>[4Fe-4S] cluster</name>
        <dbReference type="ChEBI" id="CHEBI:49883"/>
        <label>2</label>
    </ligand>
</feature>
<evidence type="ECO:0000256" key="6">
    <source>
        <dbReference type="ARBA" id="ARBA00023002"/>
    </source>
</evidence>
<feature type="domain" description="4Fe-4S ferredoxin-type" evidence="12">
    <location>
        <begin position="681"/>
        <end position="711"/>
    </location>
</feature>
<feature type="binding site" evidence="11">
    <location>
        <position position="700"/>
    </location>
    <ligand>
        <name>[4Fe-4S] cluster</name>
        <dbReference type="ChEBI" id="CHEBI:49883"/>
        <label>2</label>
    </ligand>
</feature>
<dbReference type="GO" id="GO:0016903">
    <property type="term" value="F:oxidoreductase activity, acting on the aldehyde or oxo group of donors"/>
    <property type="evidence" value="ECO:0007669"/>
    <property type="project" value="InterPro"/>
</dbReference>
<dbReference type="InterPro" id="IPR033412">
    <property type="entry name" value="PFOR_II"/>
</dbReference>
<dbReference type="SUPFAM" id="SSF53323">
    <property type="entry name" value="Pyruvate-ferredoxin oxidoreductase, PFOR, domain III"/>
    <property type="match status" value="1"/>
</dbReference>